<dbReference type="InterPro" id="IPR009060">
    <property type="entry name" value="UBA-like_sf"/>
</dbReference>
<evidence type="ECO:0000313" key="4">
    <source>
        <dbReference type="Proteomes" id="UP000046155"/>
    </source>
</evidence>
<feature type="domain" description="DUF4342" evidence="2">
    <location>
        <begin position="42"/>
        <end position="118"/>
    </location>
</feature>
<sequence>MEDQQLEKVDLIRERMDVSYREAKDALDRAGGDLVAALIVLEEEREGEGEGFCGKWKAILEKGAATKVRLKKGDETLVEVPAGVGAIGLLGMLVSGELAVLGAVGTVTALLNDCTLEIAGEDAEDEGEETEQEVPKEIEIQIEA</sequence>
<gene>
    <name evidence="3" type="ORF">SSCH_180008</name>
</gene>
<accession>A0A0B7ME69</accession>
<evidence type="ECO:0000259" key="2">
    <source>
        <dbReference type="Pfam" id="PF14242"/>
    </source>
</evidence>
<dbReference type="SUPFAM" id="SSF46934">
    <property type="entry name" value="UBA-like"/>
    <property type="match status" value="1"/>
</dbReference>
<feature type="region of interest" description="Disordered" evidence="1">
    <location>
        <begin position="121"/>
        <end position="144"/>
    </location>
</feature>
<keyword evidence="4" id="KW-1185">Reference proteome</keyword>
<feature type="compositionally biased region" description="Acidic residues" evidence="1">
    <location>
        <begin position="121"/>
        <end position="132"/>
    </location>
</feature>
<dbReference type="InterPro" id="IPR025642">
    <property type="entry name" value="DUF4342"/>
</dbReference>
<name>A0A0B7ME69_9FIRM</name>
<feature type="compositionally biased region" description="Basic and acidic residues" evidence="1">
    <location>
        <begin position="133"/>
        <end position="144"/>
    </location>
</feature>
<dbReference type="Proteomes" id="UP000046155">
    <property type="component" value="Unassembled WGS sequence"/>
</dbReference>
<dbReference type="Gene3D" id="1.10.8.10">
    <property type="entry name" value="DNA helicase RuvA subunit, C-terminal domain"/>
    <property type="match status" value="1"/>
</dbReference>
<protein>
    <recommendedName>
        <fullName evidence="2">DUF4342 domain-containing protein</fullName>
    </recommendedName>
</protein>
<dbReference type="AlphaFoldDB" id="A0A0B7ME69"/>
<dbReference type="OrthoDB" id="129626at2"/>
<proteinExistence type="predicted"/>
<organism evidence="3 4">
    <name type="scientific">Syntrophaceticus schinkii</name>
    <dbReference type="NCBI Taxonomy" id="499207"/>
    <lineage>
        <taxon>Bacteria</taxon>
        <taxon>Bacillati</taxon>
        <taxon>Bacillota</taxon>
        <taxon>Clostridia</taxon>
        <taxon>Thermoanaerobacterales</taxon>
        <taxon>Thermoanaerobacterales Family III. Incertae Sedis</taxon>
        <taxon>Syntrophaceticus</taxon>
    </lineage>
</organism>
<evidence type="ECO:0000313" key="3">
    <source>
        <dbReference type="EMBL" id="CEO88360.1"/>
    </source>
</evidence>
<dbReference type="EMBL" id="CDRZ01000090">
    <property type="protein sequence ID" value="CEO88360.1"/>
    <property type="molecule type" value="Genomic_DNA"/>
</dbReference>
<evidence type="ECO:0000256" key="1">
    <source>
        <dbReference type="SAM" id="MobiDB-lite"/>
    </source>
</evidence>
<reference evidence="4" key="1">
    <citation type="submission" date="2015-01" db="EMBL/GenBank/DDBJ databases">
        <authorList>
            <person name="Manzoor Shahid"/>
            <person name="Zubair Saima"/>
        </authorList>
    </citation>
    <scope>NUCLEOTIDE SEQUENCE [LARGE SCALE GENOMIC DNA]</scope>
    <source>
        <strain evidence="4">Sp3</strain>
    </source>
</reference>
<dbReference type="Pfam" id="PF14242">
    <property type="entry name" value="DUF4342"/>
    <property type="match status" value="1"/>
</dbReference>